<dbReference type="AlphaFoldDB" id="W3WMN0"/>
<dbReference type="EMBL" id="KI912120">
    <property type="protein sequence ID" value="ETS74076.1"/>
    <property type="molecule type" value="Genomic_DNA"/>
</dbReference>
<dbReference type="PANTHER" id="PTHR47691:SF3">
    <property type="entry name" value="HTH-TYPE TRANSCRIPTIONAL REGULATOR RV0890C-RELATED"/>
    <property type="match status" value="1"/>
</dbReference>
<reference evidence="3" key="1">
    <citation type="journal article" date="2015" name="BMC Genomics">
        <title>Genomic and transcriptomic analysis of the endophytic fungus Pestalotiopsis fici reveals its lifestyle and high potential for synthesis of natural products.</title>
        <authorList>
            <person name="Wang X."/>
            <person name="Zhang X."/>
            <person name="Liu L."/>
            <person name="Xiang M."/>
            <person name="Wang W."/>
            <person name="Sun X."/>
            <person name="Che Y."/>
            <person name="Guo L."/>
            <person name="Liu G."/>
            <person name="Guo L."/>
            <person name="Wang C."/>
            <person name="Yin W.B."/>
            <person name="Stadler M."/>
            <person name="Zhang X."/>
            <person name="Liu X."/>
        </authorList>
    </citation>
    <scope>NUCLEOTIDE SEQUENCE [LARGE SCALE GENOMIC DNA]</scope>
    <source>
        <strain evidence="3">W106-1 / CGMCC3.15140</strain>
    </source>
</reference>
<dbReference type="PANTHER" id="PTHR47691">
    <property type="entry name" value="REGULATOR-RELATED"/>
    <property type="match status" value="1"/>
</dbReference>
<protein>
    <recommendedName>
        <fullName evidence="1">Orc1-like AAA ATPase domain-containing protein</fullName>
    </recommendedName>
</protein>
<dbReference type="InterPro" id="IPR021109">
    <property type="entry name" value="Peptidase_aspartic_dom_sf"/>
</dbReference>
<dbReference type="SUPFAM" id="SSF50630">
    <property type="entry name" value="Acid proteases"/>
    <property type="match status" value="1"/>
</dbReference>
<dbReference type="InParanoid" id="W3WMN0"/>
<evidence type="ECO:0000259" key="1">
    <source>
        <dbReference type="Pfam" id="PF13191"/>
    </source>
</evidence>
<dbReference type="OrthoDB" id="6079484at2759"/>
<evidence type="ECO:0000313" key="3">
    <source>
        <dbReference type="Proteomes" id="UP000030651"/>
    </source>
</evidence>
<name>W3WMN0_PESFW</name>
<dbReference type="Pfam" id="PF13191">
    <property type="entry name" value="AAA_16"/>
    <property type="match status" value="1"/>
</dbReference>
<dbReference type="HOGENOM" id="CLU_519811_0_0_1"/>
<organism evidence="2 3">
    <name type="scientific">Pestalotiopsis fici (strain W106-1 / CGMCC3.15140)</name>
    <dbReference type="NCBI Taxonomy" id="1229662"/>
    <lineage>
        <taxon>Eukaryota</taxon>
        <taxon>Fungi</taxon>
        <taxon>Dikarya</taxon>
        <taxon>Ascomycota</taxon>
        <taxon>Pezizomycotina</taxon>
        <taxon>Sordariomycetes</taxon>
        <taxon>Xylariomycetidae</taxon>
        <taxon>Amphisphaeriales</taxon>
        <taxon>Sporocadaceae</taxon>
        <taxon>Pestalotiopsis</taxon>
    </lineage>
</organism>
<evidence type="ECO:0000313" key="2">
    <source>
        <dbReference type="EMBL" id="ETS74076.1"/>
    </source>
</evidence>
<proteinExistence type="predicted"/>
<dbReference type="Proteomes" id="UP000030651">
    <property type="component" value="Unassembled WGS sequence"/>
</dbReference>
<feature type="domain" description="Orc1-like AAA ATPase" evidence="1">
    <location>
        <begin position="29"/>
        <end position="103"/>
    </location>
</feature>
<dbReference type="OMA" id="HMIEWRE"/>
<dbReference type="SUPFAM" id="SSF52540">
    <property type="entry name" value="P-loop containing nucleoside triphosphate hydrolases"/>
    <property type="match status" value="1"/>
</dbReference>
<dbReference type="Gene3D" id="2.40.70.10">
    <property type="entry name" value="Acid Proteases"/>
    <property type="match status" value="2"/>
</dbReference>
<dbReference type="GeneID" id="19278955"/>
<keyword evidence="3" id="KW-1185">Reference proteome</keyword>
<accession>W3WMN0</accession>
<gene>
    <name evidence="2" type="ORF">PFICI_13942</name>
</gene>
<dbReference type="InterPro" id="IPR027417">
    <property type="entry name" value="P-loop_NTPase"/>
</dbReference>
<dbReference type="KEGG" id="pfy:PFICI_13942"/>
<sequence>MAIDSFSHDHVPQRAQACPAIHFPRNNDFVGRDAQLAQLKESLLRSQTDKSMVAIHGLGGIGKTQLALEFARSADESCSVFWVPARTETSFSQAYKSIATLLGLAGNQDVLSKATKHTSQRLKNNLQYQAWIDNSLVATTYPKQPKERSILPVLINGKHFDGFPDTNATRNVMTEEFAVSIGAVIDRATAGRATFINAIGEKTSSIGQTSLEVAFPDNPGKSWSCQFQVVRCCPEGLVFGDHFLRTLTETLTKFRHRLKKKATVSGLNIRRLLHMETPRQQLRCSINSQGTLANMDTGSDIDLVSLKFAESCGLDISYFPHNEGFVKLSNGTVKKLLGYSDNRLNLGEDLREKRFFVLDGLVADVVLGDDTLEDLDVFNKHVDSFVDQDDFIEADNFHMIEWRERYDSVERNVETLLRAAEGVPAAEEPSLRRRFAHVLRHGPNNARTSRPVKCDVQLRLRRTLEDLDRLEDHLDDQSHRRLEKVRGDDVLREQQSNELRKRQYQYLRTKILGGLQNFDKIEKG</sequence>
<dbReference type="RefSeq" id="XP_007840714.1">
    <property type="nucleotide sequence ID" value="XM_007842523.1"/>
</dbReference>
<dbReference type="Gene3D" id="3.40.50.300">
    <property type="entry name" value="P-loop containing nucleotide triphosphate hydrolases"/>
    <property type="match status" value="1"/>
</dbReference>
<dbReference type="CDD" id="cd00303">
    <property type="entry name" value="retropepsin_like"/>
    <property type="match status" value="1"/>
</dbReference>
<dbReference type="InterPro" id="IPR041664">
    <property type="entry name" value="AAA_16"/>
</dbReference>
<dbReference type="eggNOG" id="ENOG502SS9D">
    <property type="taxonomic scope" value="Eukaryota"/>
</dbReference>